<dbReference type="AlphaFoldDB" id="A0A088FB53"/>
<evidence type="ECO:0000313" key="1">
    <source>
        <dbReference type="EMBL" id="AIM40846.1"/>
    </source>
</evidence>
<dbReference type="EMBL" id="KM275477">
    <property type="protein sequence ID" value="AIM40846.1"/>
    <property type="molecule type" value="Genomic_DNA"/>
</dbReference>
<dbReference type="RefSeq" id="WP_023080239.1">
    <property type="nucleotide sequence ID" value="NZ_CAAHIY010000004.1"/>
</dbReference>
<dbReference type="PATRIC" id="fig|1314.193.peg.1710"/>
<accession>A0A088FB53</accession>
<name>A0A088FB53_STRPY</name>
<sequence>MLELSIENIIKPMKTQEKTRVTGSIGDQAIRINLDGLVIHYNGQGLLLETIPGTYGGKRYFFVCPDCERRCRKLFKASHAFACGSCQKVHQATLNRSKTDCCYYWQLAFKECLKVNPEARHIHGYYSRDDFPKRPKYMRLTKYLYHWRRFHYYMDKGDRYWL</sequence>
<gene>
    <name evidence="1" type="ORF">SpyCIM25_21</name>
</gene>
<evidence type="ECO:0008006" key="2">
    <source>
        <dbReference type="Google" id="ProtNLM"/>
    </source>
</evidence>
<organism evidence="1">
    <name type="scientific">Streptococcus pyogenes</name>
    <dbReference type="NCBI Taxonomy" id="1314"/>
    <lineage>
        <taxon>Bacteria</taxon>
        <taxon>Bacillati</taxon>
        <taxon>Bacillota</taxon>
        <taxon>Bacilli</taxon>
        <taxon>Lactobacillales</taxon>
        <taxon>Streptococcaceae</taxon>
        <taxon>Streptococcus</taxon>
    </lineage>
</organism>
<reference evidence="1" key="1">
    <citation type="submission" date="2014-08" db="EMBL/GenBank/DDBJ databases">
        <title>Phage-like Chromosomal Island SpyCIM25 in Historical Streptococcus pyogenes Strain T25-3.</title>
        <authorList>
            <person name="Nguyen S.V."/>
            <person name="McShan W.M."/>
        </authorList>
    </citation>
    <scope>NUCLEOTIDE SEQUENCE</scope>
    <source>
        <strain evidence="1">T25-3</strain>
    </source>
</reference>
<proteinExistence type="predicted"/>
<protein>
    <recommendedName>
        <fullName evidence="2">Phage protein</fullName>
    </recommendedName>
</protein>